<gene>
    <name evidence="1" type="ORF">PXEA_LOCUS17886</name>
</gene>
<sequence length="104" mass="11267">MAALTIQPPYILCHHGHLPAYTFFGIQVSLVDRTGLFFASNHTSPKRKQAVNPGAWLLGVIRFSVDGHLMSADLSVEVSIAMTHSYSAIEDHARASLCTSLATT</sequence>
<organism evidence="1 2">
    <name type="scientific">Protopolystoma xenopodis</name>
    <dbReference type="NCBI Taxonomy" id="117903"/>
    <lineage>
        <taxon>Eukaryota</taxon>
        <taxon>Metazoa</taxon>
        <taxon>Spiralia</taxon>
        <taxon>Lophotrochozoa</taxon>
        <taxon>Platyhelminthes</taxon>
        <taxon>Monogenea</taxon>
        <taxon>Polyopisthocotylea</taxon>
        <taxon>Polystomatidea</taxon>
        <taxon>Polystomatidae</taxon>
        <taxon>Protopolystoma</taxon>
    </lineage>
</organism>
<name>A0A3S5CIL1_9PLAT</name>
<dbReference type="Proteomes" id="UP000784294">
    <property type="component" value="Unassembled WGS sequence"/>
</dbReference>
<keyword evidence="2" id="KW-1185">Reference proteome</keyword>
<reference evidence="1" key="1">
    <citation type="submission" date="2018-11" db="EMBL/GenBank/DDBJ databases">
        <authorList>
            <consortium name="Pathogen Informatics"/>
        </authorList>
    </citation>
    <scope>NUCLEOTIDE SEQUENCE</scope>
</reference>
<dbReference type="EMBL" id="CAAALY010067783">
    <property type="protein sequence ID" value="VEL24446.1"/>
    <property type="molecule type" value="Genomic_DNA"/>
</dbReference>
<comment type="caution">
    <text evidence="1">The sequence shown here is derived from an EMBL/GenBank/DDBJ whole genome shotgun (WGS) entry which is preliminary data.</text>
</comment>
<evidence type="ECO:0000313" key="1">
    <source>
        <dbReference type="EMBL" id="VEL24446.1"/>
    </source>
</evidence>
<dbReference type="AlphaFoldDB" id="A0A3S5CIL1"/>
<proteinExistence type="predicted"/>
<protein>
    <submittedName>
        <fullName evidence="1">Uncharacterized protein</fullName>
    </submittedName>
</protein>
<accession>A0A3S5CIL1</accession>
<evidence type="ECO:0000313" key="2">
    <source>
        <dbReference type="Proteomes" id="UP000784294"/>
    </source>
</evidence>